<dbReference type="Proteomes" id="UP000241107">
    <property type="component" value="Unassembled WGS sequence"/>
</dbReference>
<dbReference type="GO" id="GO:0022857">
    <property type="term" value="F:transmembrane transporter activity"/>
    <property type="evidence" value="ECO:0007669"/>
    <property type="project" value="InterPro"/>
</dbReference>
<feature type="region of interest" description="Disordered" evidence="5">
    <location>
        <begin position="233"/>
        <end position="253"/>
    </location>
</feature>
<feature type="transmembrane region" description="Helical" evidence="6">
    <location>
        <begin position="426"/>
        <end position="448"/>
    </location>
</feature>
<dbReference type="OrthoDB" id="410267at2759"/>
<dbReference type="SUPFAM" id="SSF103473">
    <property type="entry name" value="MFS general substrate transporter"/>
    <property type="match status" value="1"/>
</dbReference>
<dbReference type="PANTHER" id="PTHR21576:SF166">
    <property type="entry name" value="ADR278WP"/>
    <property type="match status" value="1"/>
</dbReference>
<evidence type="ECO:0008006" key="9">
    <source>
        <dbReference type="Google" id="ProtNLM"/>
    </source>
</evidence>
<dbReference type="PANTHER" id="PTHR21576">
    <property type="entry name" value="UNCHARACTERIZED NODULIN-LIKE PROTEIN"/>
    <property type="match status" value="1"/>
</dbReference>
<keyword evidence="3 6" id="KW-1133">Transmembrane helix</keyword>
<feature type="compositionally biased region" description="Polar residues" evidence="5">
    <location>
        <begin position="233"/>
        <end position="244"/>
    </location>
</feature>
<evidence type="ECO:0000313" key="7">
    <source>
        <dbReference type="EMBL" id="PSK39708.1"/>
    </source>
</evidence>
<accession>A0A2P7YUR4</accession>
<feature type="transmembrane region" description="Helical" evidence="6">
    <location>
        <begin position="143"/>
        <end position="162"/>
    </location>
</feature>
<dbReference type="InterPro" id="IPR011701">
    <property type="entry name" value="MFS"/>
</dbReference>
<organism evidence="7 8">
    <name type="scientific">Candidozyma pseudohaemuli</name>
    <dbReference type="NCBI Taxonomy" id="418784"/>
    <lineage>
        <taxon>Eukaryota</taxon>
        <taxon>Fungi</taxon>
        <taxon>Dikarya</taxon>
        <taxon>Ascomycota</taxon>
        <taxon>Saccharomycotina</taxon>
        <taxon>Pichiomycetes</taxon>
        <taxon>Metschnikowiaceae</taxon>
        <taxon>Candidozyma</taxon>
    </lineage>
</organism>
<dbReference type="AlphaFoldDB" id="A0A2P7YUR4"/>
<dbReference type="STRING" id="418784.A0A2P7YUR4"/>
<protein>
    <recommendedName>
        <fullName evidence="9">Nodulin-like domain-containing protein</fullName>
    </recommendedName>
</protein>
<evidence type="ECO:0000256" key="3">
    <source>
        <dbReference type="ARBA" id="ARBA00022989"/>
    </source>
</evidence>
<evidence type="ECO:0000256" key="1">
    <source>
        <dbReference type="ARBA" id="ARBA00004141"/>
    </source>
</evidence>
<feature type="transmembrane region" description="Helical" evidence="6">
    <location>
        <begin position="365"/>
        <end position="382"/>
    </location>
</feature>
<feature type="transmembrane region" description="Helical" evidence="6">
    <location>
        <begin position="48"/>
        <end position="68"/>
    </location>
</feature>
<reference evidence="7 8" key="1">
    <citation type="submission" date="2018-03" db="EMBL/GenBank/DDBJ databases">
        <title>Candida pseudohaemulonii genome assembly and annotation.</title>
        <authorList>
            <person name="Munoz J.F."/>
            <person name="Gade L.G."/>
            <person name="Chow N.A."/>
            <person name="Litvintseva A.P."/>
            <person name="Loparev V.N."/>
            <person name="Cuomo C.A."/>
        </authorList>
    </citation>
    <scope>NUCLEOTIDE SEQUENCE [LARGE SCALE GENOMIC DNA]</scope>
    <source>
        <strain evidence="7 8">B12108</strain>
    </source>
</reference>
<feature type="transmembrane region" description="Helical" evidence="6">
    <location>
        <begin position="168"/>
        <end position="187"/>
    </location>
</feature>
<dbReference type="Pfam" id="PF07690">
    <property type="entry name" value="MFS_1"/>
    <property type="match status" value="1"/>
</dbReference>
<dbReference type="Gene3D" id="1.20.1250.20">
    <property type="entry name" value="MFS general substrate transporter like domains"/>
    <property type="match status" value="2"/>
</dbReference>
<feature type="transmembrane region" description="Helical" evidence="6">
    <location>
        <begin position="292"/>
        <end position="313"/>
    </location>
</feature>
<evidence type="ECO:0000313" key="8">
    <source>
        <dbReference type="Proteomes" id="UP000241107"/>
    </source>
</evidence>
<evidence type="ECO:0000256" key="6">
    <source>
        <dbReference type="SAM" id="Phobius"/>
    </source>
</evidence>
<dbReference type="InterPro" id="IPR036259">
    <property type="entry name" value="MFS_trans_sf"/>
</dbReference>
<evidence type="ECO:0000256" key="4">
    <source>
        <dbReference type="ARBA" id="ARBA00023136"/>
    </source>
</evidence>
<dbReference type="GO" id="GO:0000329">
    <property type="term" value="C:fungal-type vacuole membrane"/>
    <property type="evidence" value="ECO:0007669"/>
    <property type="project" value="TreeGrafter"/>
</dbReference>
<dbReference type="VEuPathDB" id="FungiDB:C7M61_001513"/>
<feature type="transmembrane region" description="Helical" evidence="6">
    <location>
        <begin position="388"/>
        <end position="405"/>
    </location>
</feature>
<comment type="subcellular location">
    <subcellularLocation>
        <location evidence="1">Membrane</location>
        <topology evidence="1">Multi-pass membrane protein</topology>
    </subcellularLocation>
</comment>
<proteinExistence type="predicted"/>
<dbReference type="EMBL" id="PYFQ01000002">
    <property type="protein sequence ID" value="PSK39708.1"/>
    <property type="molecule type" value="Genomic_DNA"/>
</dbReference>
<sequence length="493" mass="53578">MASHTFARFTALIVSVFVALVAGTPYLYGIYAPQLVRRVGLSTSKAASISLAVTVGTGCGGLPAGLLIDNFGPSLLIIIGSSCIFLGYFISNRIYALQIPSLPLICIAMCLVGFGSGTTFFSCLKAAQANFPHHRGSASAMPIGAYGLSATVFLLVAATFFADDTGQLLLFLSLVCGAVAFCGSWFIHVYDPEGTAVDEESNRREPPELHRLSSFLGKLAFWGLNKSDSSLNSEQRPLLQNQPSPRKAPLRAPVTTSTISTDTELIKSLKRLDSPKDIVTALLTNRLYLTHFLILSLCSGMGQMYIYTVGFIVRAQFFYDPGLFTSPASLQALQVSVISISQFFGRIAAGMLSDIVKKKLKAQRQWLVLVSIVLMTVAQTLLSYTNSVHLLTLVSVIMGSAYGMLNGNYPSIFADTFGTKHFTTAWGLSCSGPIILLYPLQLYFGWIYDSHAEENGKCYQGKDCYRGAFQTSIVLSLITFAITSALIYRHRKH</sequence>
<dbReference type="GeneID" id="36564903"/>
<evidence type="ECO:0000256" key="2">
    <source>
        <dbReference type="ARBA" id="ARBA00022692"/>
    </source>
</evidence>
<feature type="transmembrane region" description="Helical" evidence="6">
    <location>
        <begin position="102"/>
        <end position="123"/>
    </location>
</feature>
<feature type="transmembrane region" description="Helical" evidence="6">
    <location>
        <begin position="75"/>
        <end position="96"/>
    </location>
</feature>
<dbReference type="RefSeq" id="XP_024714798.1">
    <property type="nucleotide sequence ID" value="XM_024856918.1"/>
</dbReference>
<comment type="caution">
    <text evidence="7">The sequence shown here is derived from an EMBL/GenBank/DDBJ whole genome shotgun (WGS) entry which is preliminary data.</text>
</comment>
<feature type="transmembrane region" description="Helical" evidence="6">
    <location>
        <begin position="333"/>
        <end position="353"/>
    </location>
</feature>
<feature type="transmembrane region" description="Helical" evidence="6">
    <location>
        <begin position="468"/>
        <end position="488"/>
    </location>
</feature>
<name>A0A2P7YUR4_9ASCO</name>
<feature type="transmembrane region" description="Helical" evidence="6">
    <location>
        <begin position="9"/>
        <end position="28"/>
    </location>
</feature>
<evidence type="ECO:0000256" key="5">
    <source>
        <dbReference type="SAM" id="MobiDB-lite"/>
    </source>
</evidence>
<keyword evidence="2 6" id="KW-0812">Transmembrane</keyword>
<keyword evidence="8" id="KW-1185">Reference proteome</keyword>
<keyword evidence="4 6" id="KW-0472">Membrane</keyword>
<gene>
    <name evidence="7" type="ORF">C7M61_001513</name>
</gene>